<dbReference type="Proteomes" id="UP000177215">
    <property type="component" value="Unassembled WGS sequence"/>
</dbReference>
<dbReference type="AlphaFoldDB" id="A0A1F6ESR8"/>
<evidence type="ECO:0000313" key="2">
    <source>
        <dbReference type="Proteomes" id="UP000177215"/>
    </source>
</evidence>
<dbReference type="SUPFAM" id="SSF50118">
    <property type="entry name" value="Cell growth inhibitor/plasmid maintenance toxic component"/>
    <property type="match status" value="1"/>
</dbReference>
<dbReference type="GO" id="GO:0003677">
    <property type="term" value="F:DNA binding"/>
    <property type="evidence" value="ECO:0007669"/>
    <property type="project" value="InterPro"/>
</dbReference>
<dbReference type="EMBL" id="MFMC01000049">
    <property type="protein sequence ID" value="OGG76639.1"/>
    <property type="molecule type" value="Genomic_DNA"/>
</dbReference>
<comment type="caution">
    <text evidence="1">The sequence shown here is derived from an EMBL/GenBank/DDBJ whole genome shotgun (WGS) entry which is preliminary data.</text>
</comment>
<organism evidence="1 2">
    <name type="scientific">Candidatus Kaiserbacteria bacterium RIFCSPLOWO2_01_FULL_54_24</name>
    <dbReference type="NCBI Taxonomy" id="1798515"/>
    <lineage>
        <taxon>Bacteria</taxon>
        <taxon>Candidatus Kaiseribacteriota</taxon>
    </lineage>
</organism>
<dbReference type="STRING" id="1798515.A3B35_00135"/>
<reference evidence="1 2" key="1">
    <citation type="journal article" date="2016" name="Nat. Commun.">
        <title>Thousands of microbial genomes shed light on interconnected biogeochemical processes in an aquifer system.</title>
        <authorList>
            <person name="Anantharaman K."/>
            <person name="Brown C.T."/>
            <person name="Hug L.A."/>
            <person name="Sharon I."/>
            <person name="Castelle C.J."/>
            <person name="Probst A.J."/>
            <person name="Thomas B.C."/>
            <person name="Singh A."/>
            <person name="Wilkins M.J."/>
            <person name="Karaoz U."/>
            <person name="Brodie E.L."/>
            <person name="Williams K.H."/>
            <person name="Hubbard S.S."/>
            <person name="Banfield J.F."/>
        </authorList>
    </citation>
    <scope>NUCLEOTIDE SEQUENCE [LARGE SCALE GENOMIC DNA]</scope>
</reference>
<accession>A0A1F6ESR8</accession>
<sequence>MEKEFDRWNESKKRIDKRDTGEVYFYERELWWCSLGANVGFEQDGTGETFERPVVIIKKYNQRVFLAIPLSTTLKRGKYYAPLGLVDGREAVAILSQLRLIDCKRLTNRIGILDSALFFELVEQIIKVNFRSLKNSPPPLRGGGKP</sequence>
<protein>
    <recommendedName>
        <fullName evidence="3">Toxin-antitoxin system protein</fullName>
    </recommendedName>
</protein>
<name>A0A1F6ESR8_9BACT</name>
<dbReference type="Gene3D" id="2.30.30.110">
    <property type="match status" value="1"/>
</dbReference>
<gene>
    <name evidence="1" type="ORF">A3B35_00135</name>
</gene>
<evidence type="ECO:0000313" key="1">
    <source>
        <dbReference type="EMBL" id="OGG76639.1"/>
    </source>
</evidence>
<dbReference type="Pfam" id="PF02452">
    <property type="entry name" value="PemK_toxin"/>
    <property type="match status" value="1"/>
</dbReference>
<evidence type="ECO:0008006" key="3">
    <source>
        <dbReference type="Google" id="ProtNLM"/>
    </source>
</evidence>
<dbReference type="InterPro" id="IPR011067">
    <property type="entry name" value="Plasmid_toxin/cell-grow_inhib"/>
</dbReference>
<dbReference type="InterPro" id="IPR003477">
    <property type="entry name" value="PemK-like"/>
</dbReference>
<proteinExistence type="predicted"/>